<dbReference type="InterPro" id="IPR001578">
    <property type="entry name" value="Peptidase_C12_UCH"/>
</dbReference>
<keyword evidence="4 7" id="KW-0833">Ubl conjugation pathway</keyword>
<evidence type="ECO:0000256" key="3">
    <source>
        <dbReference type="ARBA" id="ARBA00022670"/>
    </source>
</evidence>
<dbReference type="PANTHER" id="PTHR10589:SF16">
    <property type="entry name" value="UBIQUITIN CARBOXYL-TERMINAL HYDROLASE ISOZYME L5"/>
    <property type="match status" value="1"/>
</dbReference>
<dbReference type="PROSITE" id="PS52049">
    <property type="entry name" value="ULD"/>
    <property type="match status" value="1"/>
</dbReference>
<evidence type="ECO:0000259" key="10">
    <source>
        <dbReference type="PROSITE" id="PS52048"/>
    </source>
</evidence>
<dbReference type="SUPFAM" id="SSF54001">
    <property type="entry name" value="Cysteine proteinases"/>
    <property type="match status" value="1"/>
</dbReference>
<evidence type="ECO:0000256" key="7">
    <source>
        <dbReference type="PIRNR" id="PIRNR038120"/>
    </source>
</evidence>
<accession>A0ABM0MBC3</accession>
<gene>
    <name evidence="12" type="primary">LOC102804855</name>
</gene>
<name>A0ABM0MBC3_SACKO</name>
<keyword evidence="5 7" id="KW-0378">Hydrolase</keyword>
<dbReference type="PIRSF" id="PIRSF038120">
    <property type="entry name" value="Ubiquitinyl_hydrolase_UCH37"/>
    <property type="match status" value="1"/>
</dbReference>
<evidence type="ECO:0000256" key="2">
    <source>
        <dbReference type="ARBA" id="ARBA00009326"/>
    </source>
</evidence>
<dbReference type="InterPro" id="IPR038765">
    <property type="entry name" value="Papain-like_cys_pep_sf"/>
</dbReference>
<dbReference type="EC" id="3.4.19.12" evidence="7"/>
<protein>
    <recommendedName>
        <fullName evidence="7">Ubiquitin carboxyl-terminal hydrolase</fullName>
        <ecNumber evidence="7">3.4.19.12</ecNumber>
    </recommendedName>
</protein>
<comment type="catalytic activity">
    <reaction evidence="1 7 8">
        <text>Thiol-dependent hydrolysis of ester, thioester, amide, peptide and isopeptide bonds formed by the C-terminal Gly of ubiquitin (a 76-residue protein attached to proteins as an intracellular targeting signal).</text>
        <dbReference type="EC" id="3.4.19.12"/>
    </reaction>
</comment>
<dbReference type="Proteomes" id="UP000694865">
    <property type="component" value="Unplaced"/>
</dbReference>
<dbReference type="Gene3D" id="1.20.58.860">
    <property type="match status" value="1"/>
</dbReference>
<keyword evidence="3 7" id="KW-0645">Protease</keyword>
<dbReference type="RefSeq" id="XP_006817314.1">
    <property type="nucleotide sequence ID" value="XM_006817251.1"/>
</dbReference>
<dbReference type="InterPro" id="IPR017390">
    <property type="entry name" value="Ubiquitinyl_hydrolase_UCH37"/>
</dbReference>
<proteinExistence type="inferred from homology"/>
<evidence type="ECO:0000256" key="9">
    <source>
        <dbReference type="SAM" id="Coils"/>
    </source>
</evidence>
<dbReference type="CDD" id="cd09617">
    <property type="entry name" value="Peptidase_C12_UCH37_BAP1"/>
    <property type="match status" value="1"/>
</dbReference>
<keyword evidence="11" id="KW-1185">Reference proteome</keyword>
<feature type="active site" description="Nucleophile" evidence="8">
    <location>
        <position position="88"/>
    </location>
</feature>
<organism evidence="11 12">
    <name type="scientific">Saccoglossus kowalevskii</name>
    <name type="common">Acorn worm</name>
    <dbReference type="NCBI Taxonomy" id="10224"/>
    <lineage>
        <taxon>Eukaryota</taxon>
        <taxon>Metazoa</taxon>
        <taxon>Hemichordata</taxon>
        <taxon>Enteropneusta</taxon>
        <taxon>Harrimaniidae</taxon>
        <taxon>Saccoglossus</taxon>
    </lineage>
</organism>
<sequence length="311" mass="35821">MADPAGDWCTIESDPGVFTELIKGFGCQGLQVEEIWSLDEDSLMKYQPVHGLVFLFKWRPGEEPTGAVVQDSRLEQIFFAKQVINNACATQAILMKGLSLSNSETIKQVHNSFSRQQMFEFDSKLPDKDNDVFHFVGYLPINGRLYELDGLKDGPIDLGKCDQNDWLKVVKPVIEQRMQRYSAEEIHFNLMAIVSERKMIYNREKEKLEARLLALQGQGEVMETDDASCQSESDIKSEISRLNLLISDEEQKFRKYKIENIRRKHNYLPLIMEIIQVLAREGKLVELVEKAKEKAVAKKAEEEKKEKEKTK</sequence>
<dbReference type="Pfam" id="PF01088">
    <property type="entry name" value="Peptidase_C12"/>
    <property type="match status" value="2"/>
</dbReference>
<comment type="similarity">
    <text evidence="2 7 8">Belongs to the peptidase C12 family.</text>
</comment>
<feature type="domain" description="UCH catalytic" evidence="10">
    <location>
        <begin position="7"/>
        <end position="195"/>
    </location>
</feature>
<evidence type="ECO:0000256" key="5">
    <source>
        <dbReference type="ARBA" id="ARBA00022801"/>
    </source>
</evidence>
<reference evidence="12" key="1">
    <citation type="submission" date="2025-08" db="UniProtKB">
        <authorList>
            <consortium name="RefSeq"/>
        </authorList>
    </citation>
    <scope>IDENTIFICATION</scope>
    <source>
        <tissue evidence="12">Testes</tissue>
    </source>
</reference>
<dbReference type="InterPro" id="IPR041507">
    <property type="entry name" value="UCH_C"/>
</dbReference>
<evidence type="ECO:0000256" key="8">
    <source>
        <dbReference type="PROSITE-ProRule" id="PRU01393"/>
    </source>
</evidence>
<evidence type="ECO:0000256" key="1">
    <source>
        <dbReference type="ARBA" id="ARBA00000707"/>
    </source>
</evidence>
<dbReference type="InterPro" id="IPR036959">
    <property type="entry name" value="Peptidase_C12_UCH_sf"/>
</dbReference>
<dbReference type="GeneID" id="102804855"/>
<feature type="site" description="Important for enzyme activity" evidence="8">
    <location>
        <position position="149"/>
    </location>
</feature>
<keyword evidence="6 7" id="KW-0788">Thiol protease</keyword>
<feature type="active site" description="Proton donor" evidence="8">
    <location>
        <position position="134"/>
    </location>
</feature>
<evidence type="ECO:0000256" key="6">
    <source>
        <dbReference type="ARBA" id="ARBA00022807"/>
    </source>
</evidence>
<dbReference type="Pfam" id="PF18031">
    <property type="entry name" value="UCH_C"/>
    <property type="match status" value="1"/>
</dbReference>
<dbReference type="PROSITE" id="PS52048">
    <property type="entry name" value="UCH_DOMAIN"/>
    <property type="match status" value="1"/>
</dbReference>
<keyword evidence="9" id="KW-0175">Coiled coil</keyword>
<dbReference type="PANTHER" id="PTHR10589">
    <property type="entry name" value="UBIQUITIN CARBOXYL-TERMINAL HYDROLASE"/>
    <property type="match status" value="1"/>
</dbReference>
<feature type="site" description="Transition state stabilizer" evidence="8">
    <location>
        <position position="82"/>
    </location>
</feature>
<feature type="coiled-coil region" evidence="9">
    <location>
        <begin position="191"/>
        <end position="218"/>
    </location>
</feature>
<evidence type="ECO:0000313" key="11">
    <source>
        <dbReference type="Proteomes" id="UP000694865"/>
    </source>
</evidence>
<evidence type="ECO:0000256" key="4">
    <source>
        <dbReference type="ARBA" id="ARBA00022786"/>
    </source>
</evidence>
<dbReference type="Gene3D" id="3.40.532.10">
    <property type="entry name" value="Peptidase C12, ubiquitin carboxyl-terminal hydrolase"/>
    <property type="match status" value="2"/>
</dbReference>
<evidence type="ECO:0000313" key="12">
    <source>
        <dbReference type="RefSeq" id="XP_006817314.1"/>
    </source>
</evidence>